<dbReference type="GO" id="GO:0005634">
    <property type="term" value="C:nucleus"/>
    <property type="evidence" value="ECO:0007669"/>
    <property type="project" value="TreeGrafter"/>
</dbReference>
<dbReference type="GO" id="GO:0070475">
    <property type="term" value="P:rRNA base methylation"/>
    <property type="evidence" value="ECO:0007669"/>
    <property type="project" value="TreeGrafter"/>
</dbReference>
<dbReference type="Proteomes" id="UP000079169">
    <property type="component" value="Unplaced"/>
</dbReference>
<dbReference type="GeneID" id="103507229"/>
<dbReference type="PaxDb" id="121845-A0A3Q0INS3"/>
<dbReference type="STRING" id="121845.A0A3Q0INS3"/>
<dbReference type="KEGG" id="dci:103507229"/>
<proteinExistence type="predicted"/>
<dbReference type="PANTHER" id="PTHR13393:SF0">
    <property type="entry name" value="RNA N6-ADENOSINE-METHYLTRANSFERASE METTL16"/>
    <property type="match status" value="1"/>
</dbReference>
<dbReference type="Gene3D" id="3.40.50.150">
    <property type="entry name" value="Vaccinia Virus protein VP39"/>
    <property type="match status" value="1"/>
</dbReference>
<gene>
    <name evidence="4" type="primary">LOC103507229</name>
</gene>
<dbReference type="InterPro" id="IPR010286">
    <property type="entry name" value="METTL16/RlmF"/>
</dbReference>
<dbReference type="PANTHER" id="PTHR13393">
    <property type="entry name" value="SAM-DEPENDENT METHYLTRANSFERASE"/>
    <property type="match status" value="1"/>
</dbReference>
<evidence type="ECO:0000313" key="3">
    <source>
        <dbReference type="Proteomes" id="UP000079169"/>
    </source>
</evidence>
<evidence type="ECO:0000313" key="4">
    <source>
        <dbReference type="RefSeq" id="XP_026677954.1"/>
    </source>
</evidence>
<name>A0A3Q0INS3_DIACI</name>
<accession>A0A3Q0INS3</accession>
<dbReference type="Pfam" id="PF05971">
    <property type="entry name" value="Methyltransf_10"/>
    <property type="match status" value="1"/>
</dbReference>
<keyword evidence="1" id="KW-0489">Methyltransferase</keyword>
<reference evidence="4" key="1">
    <citation type="submission" date="2025-08" db="UniProtKB">
        <authorList>
            <consortium name="RefSeq"/>
        </authorList>
    </citation>
    <scope>IDENTIFICATION</scope>
</reference>
<keyword evidence="2" id="KW-0808">Transferase</keyword>
<keyword evidence="3" id="KW-1185">Reference proteome</keyword>
<dbReference type="GO" id="GO:0008168">
    <property type="term" value="F:methyltransferase activity"/>
    <property type="evidence" value="ECO:0007669"/>
    <property type="project" value="UniProtKB-KW"/>
</dbReference>
<dbReference type="AlphaFoldDB" id="A0A3Q0INS3"/>
<protein>
    <submittedName>
        <fullName evidence="4">U6 small nuclear RNA (Adenine-(43)-N(6))-methyltransferase-like</fullName>
    </submittedName>
</protein>
<evidence type="ECO:0000256" key="1">
    <source>
        <dbReference type="ARBA" id="ARBA00022603"/>
    </source>
</evidence>
<dbReference type="InterPro" id="IPR029063">
    <property type="entry name" value="SAM-dependent_MTases_sf"/>
</dbReference>
<organism evidence="3 4">
    <name type="scientific">Diaphorina citri</name>
    <name type="common">Asian citrus psyllid</name>
    <dbReference type="NCBI Taxonomy" id="121845"/>
    <lineage>
        <taxon>Eukaryota</taxon>
        <taxon>Metazoa</taxon>
        <taxon>Ecdysozoa</taxon>
        <taxon>Arthropoda</taxon>
        <taxon>Hexapoda</taxon>
        <taxon>Insecta</taxon>
        <taxon>Pterygota</taxon>
        <taxon>Neoptera</taxon>
        <taxon>Paraneoptera</taxon>
        <taxon>Hemiptera</taxon>
        <taxon>Sternorrhyncha</taxon>
        <taxon>Psylloidea</taxon>
        <taxon>Psyllidae</taxon>
        <taxon>Diaphorininae</taxon>
        <taxon>Diaphorina</taxon>
    </lineage>
</organism>
<sequence>MSFNKFMHPRNKYRVPPDFKQLAIEYPEFRKHLHQELSGKLKFNFQNPDALRIFTTTLLRKDFGLNVEIPPMRLVPTLPLRLNYILWIEDLLEANQISSPITGIDIGMRHIFVFKFHIYYDLRK</sequence>
<evidence type="ECO:0000256" key="2">
    <source>
        <dbReference type="ARBA" id="ARBA00022679"/>
    </source>
</evidence>
<dbReference type="RefSeq" id="XP_026677954.1">
    <property type="nucleotide sequence ID" value="XM_026822153.1"/>
</dbReference>